<gene>
    <name evidence="2" type="ORF">Cfor_05358</name>
</gene>
<name>A0A6L2Q7L4_COPFO</name>
<dbReference type="SUPFAM" id="SSF53613">
    <property type="entry name" value="Ribokinase-like"/>
    <property type="match status" value="1"/>
</dbReference>
<dbReference type="CDD" id="cd01939">
    <property type="entry name" value="Ketohexokinase"/>
    <property type="match status" value="1"/>
</dbReference>
<protein>
    <recommendedName>
        <fullName evidence="1">Carbohydrate kinase PfkB domain-containing protein</fullName>
    </recommendedName>
</protein>
<accession>A0A6L2Q7L4</accession>
<evidence type="ECO:0000313" key="2">
    <source>
        <dbReference type="EMBL" id="GFG40859.1"/>
    </source>
</evidence>
<feature type="domain" description="Carbohydrate kinase PfkB" evidence="1">
    <location>
        <begin position="29"/>
        <end position="327"/>
    </location>
</feature>
<dbReference type="PANTHER" id="PTHR42774">
    <property type="entry name" value="PHOSPHOTRANSFERASE SYSTEM TRANSPORT PROTEIN"/>
    <property type="match status" value="1"/>
</dbReference>
<dbReference type="InterPro" id="IPR029056">
    <property type="entry name" value="Ribokinase-like"/>
</dbReference>
<dbReference type="InParanoid" id="A0A6L2Q7L4"/>
<reference evidence="3" key="1">
    <citation type="submission" date="2020-01" db="EMBL/GenBank/DDBJ databases">
        <title>Draft genome sequence of the Termite Coptotermes fromosanus.</title>
        <authorList>
            <person name="Itakura S."/>
            <person name="Yosikawa Y."/>
            <person name="Umezawa K."/>
        </authorList>
    </citation>
    <scope>NUCLEOTIDE SEQUENCE [LARGE SCALE GENOMIC DNA]</scope>
</reference>
<evidence type="ECO:0000259" key="1">
    <source>
        <dbReference type="Pfam" id="PF00294"/>
    </source>
</evidence>
<sequence>MMSSKHDMCGTVLSQITRAETAINPACRKVLCVGLACLDSIHVVKTFPVEDTDVRCVSMRWQRGGNASNNCTVLSQLGAPCEFLGTLSMKQHLNVIVEDFKTSNICIDNCIYYDTCDAPTSVVIINQSNGSRTIIHSNNNLPELTLDDFKKLDLSQYSWIHFEASFLGRNVQEVVSMIEWVEFWNESHASDNDRGHGLGRKALPISVEIEKPRAEMQDLVPCADVLFVGKDYAEFCGCTSMSETLEKIAEDAKPNATIISAWGEQGAMARGHDKTVVQSPAFSPHKVLDTLGAGDTFCGATIFGLSRGNLLQDCIVLGCQIAGAKVGMDGFAGLDKVYNCIKHGTGQADGSA</sequence>
<dbReference type="EMBL" id="BLKM01002677">
    <property type="protein sequence ID" value="GFG40859.1"/>
    <property type="molecule type" value="Genomic_DNA"/>
</dbReference>
<evidence type="ECO:0000313" key="3">
    <source>
        <dbReference type="Proteomes" id="UP000502823"/>
    </source>
</evidence>
<dbReference type="InterPro" id="IPR011611">
    <property type="entry name" value="PfkB_dom"/>
</dbReference>
<dbReference type="PANTHER" id="PTHR42774:SF3">
    <property type="entry name" value="KETOHEXOKINASE"/>
    <property type="match status" value="1"/>
</dbReference>
<organism evidence="2 3">
    <name type="scientific">Coptotermes formosanus</name>
    <name type="common">Formosan subterranean termite</name>
    <dbReference type="NCBI Taxonomy" id="36987"/>
    <lineage>
        <taxon>Eukaryota</taxon>
        <taxon>Metazoa</taxon>
        <taxon>Ecdysozoa</taxon>
        <taxon>Arthropoda</taxon>
        <taxon>Hexapoda</taxon>
        <taxon>Insecta</taxon>
        <taxon>Pterygota</taxon>
        <taxon>Neoptera</taxon>
        <taxon>Polyneoptera</taxon>
        <taxon>Dictyoptera</taxon>
        <taxon>Blattodea</taxon>
        <taxon>Blattoidea</taxon>
        <taxon>Termitoidae</taxon>
        <taxon>Rhinotermitidae</taxon>
        <taxon>Coptotermes</taxon>
    </lineage>
</organism>
<dbReference type="Gene3D" id="3.40.1190.20">
    <property type="match status" value="1"/>
</dbReference>
<dbReference type="FunCoup" id="A0A6L2Q7L4">
    <property type="interactions" value="50"/>
</dbReference>
<keyword evidence="3" id="KW-1185">Reference proteome</keyword>
<dbReference type="InterPro" id="IPR034093">
    <property type="entry name" value="KHK"/>
</dbReference>
<dbReference type="OrthoDB" id="204058at2759"/>
<dbReference type="Proteomes" id="UP000502823">
    <property type="component" value="Unassembled WGS sequence"/>
</dbReference>
<dbReference type="InterPro" id="IPR052562">
    <property type="entry name" value="Ketohexokinase-related"/>
</dbReference>
<comment type="caution">
    <text evidence="2">The sequence shown here is derived from an EMBL/GenBank/DDBJ whole genome shotgun (WGS) entry which is preliminary data.</text>
</comment>
<dbReference type="Pfam" id="PF00294">
    <property type="entry name" value="PfkB"/>
    <property type="match status" value="1"/>
</dbReference>
<dbReference type="AlphaFoldDB" id="A0A6L2Q7L4"/>
<proteinExistence type="predicted"/>
<dbReference type="GO" id="GO:0006000">
    <property type="term" value="P:fructose metabolic process"/>
    <property type="evidence" value="ECO:0007669"/>
    <property type="project" value="InterPro"/>
</dbReference>
<dbReference type="GO" id="GO:0004454">
    <property type="term" value="F:ketohexokinase activity"/>
    <property type="evidence" value="ECO:0007669"/>
    <property type="project" value="InterPro"/>
</dbReference>